<comment type="similarity">
    <text evidence="11">Belongs to the CDP-archaeol synthase family.</text>
</comment>
<protein>
    <recommendedName>
        <fullName evidence="11">CDP-archaeol synthase</fullName>
        <ecNumber evidence="11">2.7.7.67</ecNumber>
    </recommendedName>
    <alternativeName>
        <fullName evidence="11">CDP-2,3-bis-(O-geranylgeranyl)-sn-glycerol synthase</fullName>
    </alternativeName>
</protein>
<feature type="transmembrane region" description="Helical" evidence="11">
    <location>
        <begin position="53"/>
        <end position="73"/>
    </location>
</feature>
<keyword evidence="1 11" id="KW-1003">Cell membrane</keyword>
<keyword evidence="7 11" id="KW-0443">Lipid metabolism</keyword>
<evidence type="ECO:0000256" key="4">
    <source>
        <dbReference type="ARBA" id="ARBA00022692"/>
    </source>
</evidence>
<dbReference type="GO" id="GO:0043338">
    <property type="term" value="F:CDP-2,3-bis-(O-geranylgeranyl)-sn-glycerol synthase activity"/>
    <property type="evidence" value="ECO:0007669"/>
    <property type="project" value="UniProtKB-EC"/>
</dbReference>
<keyword evidence="3 11" id="KW-0808">Transferase</keyword>
<evidence type="ECO:0000256" key="8">
    <source>
        <dbReference type="ARBA" id="ARBA00023136"/>
    </source>
</evidence>
<evidence type="ECO:0000313" key="13">
    <source>
        <dbReference type="Proteomes" id="UP000011566"/>
    </source>
</evidence>
<reference evidence="12 13" key="1">
    <citation type="journal article" date="2014" name="PLoS Genet.">
        <title>Phylogenetically driven sequencing of extremely halophilic archaea reveals strategies for static and dynamic osmo-response.</title>
        <authorList>
            <person name="Becker E.A."/>
            <person name="Seitzer P.M."/>
            <person name="Tritt A."/>
            <person name="Larsen D."/>
            <person name="Krusor M."/>
            <person name="Yao A.I."/>
            <person name="Wu D."/>
            <person name="Madern D."/>
            <person name="Eisen J.A."/>
            <person name="Darling A.E."/>
            <person name="Facciotti M.T."/>
        </authorList>
    </citation>
    <scope>NUCLEOTIDE SEQUENCE [LARGE SCALE GENOMIC DNA]</scope>
    <source>
        <strain evidence="12 13">100A6</strain>
    </source>
</reference>
<dbReference type="GO" id="GO:0046474">
    <property type="term" value="P:glycerophospholipid biosynthetic process"/>
    <property type="evidence" value="ECO:0007669"/>
    <property type="project" value="UniProtKB-UniRule"/>
</dbReference>
<dbReference type="EC" id="2.7.7.67" evidence="11"/>
<keyword evidence="13" id="KW-1185">Reference proteome</keyword>
<name>M0M7N6_9EURY</name>
<keyword evidence="9 11" id="KW-0594">Phospholipid biosynthesis</keyword>
<dbReference type="PATRIC" id="fig|1132509.6.peg.887"/>
<evidence type="ECO:0000256" key="2">
    <source>
        <dbReference type="ARBA" id="ARBA00022516"/>
    </source>
</evidence>
<keyword evidence="8 11" id="KW-0472">Membrane</keyword>
<dbReference type="PANTHER" id="PTHR39650">
    <property type="entry name" value="CDP-ARCHAEOL SYNTHASE"/>
    <property type="match status" value="1"/>
</dbReference>
<evidence type="ECO:0000256" key="3">
    <source>
        <dbReference type="ARBA" id="ARBA00022679"/>
    </source>
</evidence>
<feature type="transmembrane region" description="Helical" evidence="11">
    <location>
        <begin position="152"/>
        <end position="172"/>
    </location>
</feature>
<dbReference type="InterPro" id="IPR032690">
    <property type="entry name" value="CarS"/>
</dbReference>
<keyword evidence="6 11" id="KW-1133">Transmembrane helix</keyword>
<keyword evidence="5 11" id="KW-0460">Magnesium</keyword>
<evidence type="ECO:0000256" key="1">
    <source>
        <dbReference type="ARBA" id="ARBA00022475"/>
    </source>
</evidence>
<dbReference type="GO" id="GO:0005886">
    <property type="term" value="C:plasma membrane"/>
    <property type="evidence" value="ECO:0007669"/>
    <property type="project" value="UniProtKB-SubCell"/>
</dbReference>
<evidence type="ECO:0000256" key="9">
    <source>
        <dbReference type="ARBA" id="ARBA00023209"/>
    </source>
</evidence>
<keyword evidence="10 11" id="KW-1208">Phospholipid metabolism</keyword>
<organism evidence="12 13">
    <name type="scientific">Halococcus hamelinensis 100A6</name>
    <dbReference type="NCBI Taxonomy" id="1132509"/>
    <lineage>
        <taxon>Archaea</taxon>
        <taxon>Methanobacteriati</taxon>
        <taxon>Methanobacteriota</taxon>
        <taxon>Stenosarchaea group</taxon>
        <taxon>Halobacteria</taxon>
        <taxon>Halobacteriales</taxon>
        <taxon>Halococcaceae</taxon>
        <taxon>Halococcus</taxon>
    </lineage>
</organism>
<dbReference type="InterPro" id="IPR002726">
    <property type="entry name" value="CarS_archaea"/>
</dbReference>
<evidence type="ECO:0000256" key="7">
    <source>
        <dbReference type="ARBA" id="ARBA00023098"/>
    </source>
</evidence>
<dbReference type="eggNOG" id="arCOG04106">
    <property type="taxonomic scope" value="Archaea"/>
</dbReference>
<dbReference type="UniPathway" id="UPA00940"/>
<comment type="catalytic activity">
    <reaction evidence="11">
        <text>2,3-bis-O-(geranylgeranyl)-sn-glycerol 1-phosphate + CTP + H(+) = CDP-2,3-bis-O-(geranylgeranyl)-sn-glycerol + diphosphate</text>
        <dbReference type="Rhea" id="RHEA:25690"/>
        <dbReference type="ChEBI" id="CHEBI:15378"/>
        <dbReference type="ChEBI" id="CHEBI:33019"/>
        <dbReference type="ChEBI" id="CHEBI:37563"/>
        <dbReference type="ChEBI" id="CHEBI:58837"/>
        <dbReference type="ChEBI" id="CHEBI:58838"/>
        <dbReference type="EC" id="2.7.7.67"/>
    </reaction>
</comment>
<dbReference type="HAMAP" id="MF_01117">
    <property type="entry name" value="CDP_archaeol_synth"/>
    <property type="match status" value="1"/>
</dbReference>
<comment type="cofactor">
    <cofactor evidence="11">
        <name>Mg(2+)</name>
        <dbReference type="ChEBI" id="CHEBI:18420"/>
    </cofactor>
</comment>
<evidence type="ECO:0000313" key="12">
    <source>
        <dbReference type="EMBL" id="EMA40614.1"/>
    </source>
</evidence>
<feature type="transmembrane region" description="Helical" evidence="11">
    <location>
        <begin position="85"/>
        <end position="105"/>
    </location>
</feature>
<keyword evidence="4 11" id="KW-0812">Transmembrane</keyword>
<comment type="subcellular location">
    <subcellularLocation>
        <location evidence="11">Cell membrane</location>
        <topology evidence="11">Multi-pass membrane protein</topology>
    </subcellularLocation>
</comment>
<dbReference type="PANTHER" id="PTHR39650:SF1">
    <property type="entry name" value="CDP-ARCHAEOL SYNTHASE"/>
    <property type="match status" value="1"/>
</dbReference>
<keyword evidence="2 11" id="KW-0444">Lipid biosynthesis</keyword>
<dbReference type="EMBL" id="AOMB01000010">
    <property type="protein sequence ID" value="EMA40614.1"/>
    <property type="molecule type" value="Genomic_DNA"/>
</dbReference>
<comment type="caution">
    <text evidence="12">The sequence shown here is derived from an EMBL/GenBank/DDBJ whole genome shotgun (WGS) entry which is preliminary data.</text>
</comment>
<evidence type="ECO:0000256" key="6">
    <source>
        <dbReference type="ARBA" id="ARBA00022989"/>
    </source>
</evidence>
<comment type="pathway">
    <text evidence="11">Membrane lipid metabolism; glycerophospholipid metabolism.</text>
</comment>
<feature type="transmembrane region" description="Helical" evidence="11">
    <location>
        <begin position="126"/>
        <end position="146"/>
    </location>
</feature>
<dbReference type="OrthoDB" id="45383at2157"/>
<dbReference type="AlphaFoldDB" id="M0M7N6"/>
<dbReference type="NCBIfam" id="NF003114">
    <property type="entry name" value="PRK04032.1"/>
    <property type="match status" value="1"/>
</dbReference>
<proteinExistence type="inferred from homology"/>
<comment type="function">
    <text evidence="11">Catalyzes the formation of CDP-2,3-bis-(O-geranylgeranyl)-sn-glycerol (CDP-archaeol) from 2,3-bis-(O-geranylgeranyl)-sn-glycerol 1-phosphate (DGGGP) and CTP. This reaction is the third ether-bond-formation step in the biosynthesis of archaeal membrane lipids.</text>
</comment>
<accession>M0M7N6</accession>
<sequence>MSLVETVVVAIWAMGPAYVPNNAAVLAGGGRPIDGGRTRGGARLLGDGKTWRGTAVGTLAGAAVALVLNALVPTFTAATGLPVPTFPPVVVVALPFGAMVGDIAASGLKRRTGRERGAAFPGLDQYDFVVGSLVFAALAALDWFAATFTPPVLVVVLVLTPLLHLGTNFIAYRSGLKSEPW</sequence>
<dbReference type="Proteomes" id="UP000011566">
    <property type="component" value="Unassembled WGS sequence"/>
</dbReference>
<dbReference type="Pfam" id="PF01864">
    <property type="entry name" value="CarS-like"/>
    <property type="match status" value="1"/>
</dbReference>
<evidence type="ECO:0000256" key="5">
    <source>
        <dbReference type="ARBA" id="ARBA00022842"/>
    </source>
</evidence>
<gene>
    <name evidence="11" type="primary">carS</name>
    <name evidence="12" type="ORF">C447_03811</name>
</gene>
<evidence type="ECO:0000256" key="11">
    <source>
        <dbReference type="HAMAP-Rule" id="MF_01117"/>
    </source>
</evidence>
<evidence type="ECO:0000256" key="10">
    <source>
        <dbReference type="ARBA" id="ARBA00023264"/>
    </source>
</evidence>